<feature type="transmembrane region" description="Helical" evidence="1">
    <location>
        <begin position="84"/>
        <end position="103"/>
    </location>
</feature>
<feature type="transmembrane region" description="Helical" evidence="1">
    <location>
        <begin position="20"/>
        <end position="42"/>
    </location>
</feature>
<sequence>MSSDTGPSLAQQIIRAITVFQAIVIVPVALLHGVIAFFGLLIPISTWGAFWILLQEIIIFLAYTSIPIIVILQWRNTYTASTALKLEACKSSLVTGLWVWWVVRMSGTGVAKTVALNGVAYAVVIVLLFYPSLINSFLQYRQVKKSEYQDREGTIELCDHYGDRREENDVLLGSVD</sequence>
<dbReference type="EMBL" id="MU004296">
    <property type="protein sequence ID" value="KAF2660954.1"/>
    <property type="molecule type" value="Genomic_DNA"/>
</dbReference>
<keyword evidence="1" id="KW-0472">Membrane</keyword>
<feature type="transmembrane region" description="Helical" evidence="1">
    <location>
        <begin position="48"/>
        <end position="72"/>
    </location>
</feature>
<organism evidence="2 3">
    <name type="scientific">Lophiostoma macrostomum CBS 122681</name>
    <dbReference type="NCBI Taxonomy" id="1314788"/>
    <lineage>
        <taxon>Eukaryota</taxon>
        <taxon>Fungi</taxon>
        <taxon>Dikarya</taxon>
        <taxon>Ascomycota</taxon>
        <taxon>Pezizomycotina</taxon>
        <taxon>Dothideomycetes</taxon>
        <taxon>Pleosporomycetidae</taxon>
        <taxon>Pleosporales</taxon>
        <taxon>Lophiostomataceae</taxon>
        <taxon>Lophiostoma</taxon>
    </lineage>
</organism>
<keyword evidence="3" id="KW-1185">Reference proteome</keyword>
<dbReference type="AlphaFoldDB" id="A0A6A6TQR7"/>
<accession>A0A6A6TQR7</accession>
<keyword evidence="1" id="KW-0812">Transmembrane</keyword>
<evidence type="ECO:0008006" key="4">
    <source>
        <dbReference type="Google" id="ProtNLM"/>
    </source>
</evidence>
<protein>
    <recommendedName>
        <fullName evidence="4">MARVEL domain-containing protein</fullName>
    </recommendedName>
</protein>
<evidence type="ECO:0000313" key="3">
    <source>
        <dbReference type="Proteomes" id="UP000799324"/>
    </source>
</evidence>
<feature type="transmembrane region" description="Helical" evidence="1">
    <location>
        <begin position="115"/>
        <end position="138"/>
    </location>
</feature>
<gene>
    <name evidence="2" type="ORF">K491DRAFT_754196</name>
</gene>
<dbReference type="Proteomes" id="UP000799324">
    <property type="component" value="Unassembled WGS sequence"/>
</dbReference>
<keyword evidence="1" id="KW-1133">Transmembrane helix</keyword>
<reference evidence="2" key="1">
    <citation type="journal article" date="2020" name="Stud. Mycol.">
        <title>101 Dothideomycetes genomes: a test case for predicting lifestyles and emergence of pathogens.</title>
        <authorList>
            <person name="Haridas S."/>
            <person name="Albert R."/>
            <person name="Binder M."/>
            <person name="Bloem J."/>
            <person name="Labutti K."/>
            <person name="Salamov A."/>
            <person name="Andreopoulos B."/>
            <person name="Baker S."/>
            <person name="Barry K."/>
            <person name="Bills G."/>
            <person name="Bluhm B."/>
            <person name="Cannon C."/>
            <person name="Castanera R."/>
            <person name="Culley D."/>
            <person name="Daum C."/>
            <person name="Ezra D."/>
            <person name="Gonzalez J."/>
            <person name="Henrissat B."/>
            <person name="Kuo A."/>
            <person name="Liang C."/>
            <person name="Lipzen A."/>
            <person name="Lutzoni F."/>
            <person name="Magnuson J."/>
            <person name="Mondo S."/>
            <person name="Nolan M."/>
            <person name="Ohm R."/>
            <person name="Pangilinan J."/>
            <person name="Park H.-J."/>
            <person name="Ramirez L."/>
            <person name="Alfaro M."/>
            <person name="Sun H."/>
            <person name="Tritt A."/>
            <person name="Yoshinaga Y."/>
            <person name="Zwiers L.-H."/>
            <person name="Turgeon B."/>
            <person name="Goodwin S."/>
            <person name="Spatafora J."/>
            <person name="Crous P."/>
            <person name="Grigoriev I."/>
        </authorList>
    </citation>
    <scope>NUCLEOTIDE SEQUENCE</scope>
    <source>
        <strain evidence="2">CBS 122681</strain>
    </source>
</reference>
<evidence type="ECO:0000256" key="1">
    <source>
        <dbReference type="SAM" id="Phobius"/>
    </source>
</evidence>
<name>A0A6A6TQR7_9PLEO</name>
<proteinExistence type="predicted"/>
<evidence type="ECO:0000313" key="2">
    <source>
        <dbReference type="EMBL" id="KAF2660954.1"/>
    </source>
</evidence>